<dbReference type="Pfam" id="PF23666">
    <property type="entry name" value="Rcc01698_C"/>
    <property type="match status" value="1"/>
</dbReference>
<comment type="caution">
    <text evidence="5">The sequence shown here is derived from an EMBL/GenBank/DDBJ whole genome shotgun (WGS) entry which is preliminary data.</text>
</comment>
<evidence type="ECO:0000313" key="5">
    <source>
        <dbReference type="EMBL" id="PYC48704.1"/>
    </source>
</evidence>
<organism evidence="5 6">
    <name type="scientific">Litorivita pollutaquae</name>
    <dbReference type="NCBI Taxonomy" id="2200892"/>
    <lineage>
        <taxon>Bacteria</taxon>
        <taxon>Pseudomonadati</taxon>
        <taxon>Pseudomonadota</taxon>
        <taxon>Alphaproteobacteria</taxon>
        <taxon>Rhodobacterales</taxon>
        <taxon>Paracoccaceae</taxon>
        <taxon>Litorivita</taxon>
    </lineage>
</organism>
<evidence type="ECO:0000259" key="4">
    <source>
        <dbReference type="Pfam" id="PF23666"/>
    </source>
</evidence>
<dbReference type="Gene3D" id="3.20.20.80">
    <property type="entry name" value="Glycosidases"/>
    <property type="match status" value="1"/>
</dbReference>
<feature type="domain" description="GTA TIM-barrel-like" evidence="2">
    <location>
        <begin position="443"/>
        <end position="739"/>
    </location>
</feature>
<gene>
    <name evidence="5" type="ORF">DI396_00890</name>
</gene>
<dbReference type="Pfam" id="PF13547">
    <property type="entry name" value="GTA_TIM"/>
    <property type="match status" value="1"/>
</dbReference>
<evidence type="ECO:0000313" key="6">
    <source>
        <dbReference type="Proteomes" id="UP000248012"/>
    </source>
</evidence>
<evidence type="ECO:0000259" key="2">
    <source>
        <dbReference type="Pfam" id="PF13547"/>
    </source>
</evidence>
<dbReference type="InterPro" id="IPR025195">
    <property type="entry name" value="GTA_TIM_dom"/>
</dbReference>
<proteinExistence type="predicted"/>
<dbReference type="Pfam" id="PF13550">
    <property type="entry name" value="Phage-tail_3"/>
    <property type="match status" value="1"/>
</dbReference>
<dbReference type="RefSeq" id="WP_110794287.1">
    <property type="nucleotide sequence ID" value="NZ_KZ826481.1"/>
</dbReference>
<dbReference type="CDD" id="cd19607">
    <property type="entry name" value="GTA_TIM-barrel-like"/>
    <property type="match status" value="1"/>
</dbReference>
<dbReference type="InterPro" id="IPR056490">
    <property type="entry name" value="Rcc01698_C"/>
</dbReference>
<feature type="domain" description="Rcc01698-like C-terminal" evidence="4">
    <location>
        <begin position="1051"/>
        <end position="1151"/>
    </location>
</feature>
<protein>
    <submittedName>
        <fullName evidence="5">Host specificity protein</fullName>
    </submittedName>
</protein>
<dbReference type="Proteomes" id="UP000248012">
    <property type="component" value="Unassembled WGS sequence"/>
</dbReference>
<feature type="domain" description="Tip attachment protein J" evidence="3">
    <location>
        <begin position="800"/>
        <end position="960"/>
    </location>
</feature>
<dbReference type="EMBL" id="QFVT01000002">
    <property type="protein sequence ID" value="PYC48704.1"/>
    <property type="molecule type" value="Genomic_DNA"/>
</dbReference>
<feature type="region of interest" description="Disordered" evidence="1">
    <location>
        <begin position="662"/>
        <end position="683"/>
    </location>
</feature>
<dbReference type="SUPFAM" id="SSF51445">
    <property type="entry name" value="(Trans)glycosidases"/>
    <property type="match status" value="1"/>
</dbReference>
<dbReference type="OrthoDB" id="8445115at2"/>
<dbReference type="InterPro" id="IPR017853">
    <property type="entry name" value="GH"/>
</dbReference>
<name>A0A2V4N1S6_9RHOB</name>
<accession>A0A2V4N1S6</accession>
<sequence length="1304" mass="141515">MATILLSAAGAAIGGSVGGTLMGVSAAAVGRLAGATLGQAVDQRIMGNGAEAVEHGQIDRFRLTSSGEGDPIAQVYGRMRVGGHVIWATNFSETVSVSGGGKGAPKPTVRSYSYTVSLAIAVCEGEITSIGRIWADGSEISRDGLNMRVYTGAADQLPDPKMEAVEGAGNVPAYRGTAYVVFEDLALEQFGNRVPQFSFEVVRPAQPHTESHKYDPAFGIQGVAMMPGSGEYALATTPVHFSYGVGQSALANVNSPSGKSDYATSLEALGEELPNCGSVSMIVSWFGNDLRAANCEIKPKVEQTQFDGQEMPWSVAGEVRSTADLVPFDPENRPIYGGTPADASVIEAIQATQANGQGVMYYPFILMDQVDGNTLPDPYSDATAQPKLPWRGRITLNDAPGRPASADGTAAADAEVAAFMGTATAADFAVSEGTVIYSGPAEWRYNRFILHQAALCAAAGGVEAFCIGSEMRGLTQIRGADGRFPAVEALIALAAECRAILGPDCKIGYAADWTEYFGYQPQDGTGDRYFHLDPLWADDNIDFVGIDNYMPLSDWRDGTDHTDADWGAIYNLDYLQDNIEGGEGYDWYYHSVDARAAQIRTPITDGEHNEPWVYRYKDIKNWWLNAHHERINGVRQTDPTEWEPMSKPVWFTELGCAAVDKGTNQPNKFLDPKSSESSLPRYSNGRRDELMQMQYLRAMFSYWDDPANNPVSEVYAAPMLDMSRAHVWAWDARPYPFFPNNRGLWSDGDNYARGHWLTGRSASRPLSDVVAEICKRAGILSYDVSELYGYLRGYTRAEVAPARTALQPLMLRYGFDAVERGGTLKFVMRDGLDDITVARDEMAVASELDGIVEETRTAEAELVGRVRMRFVQAEGDFDVIAEEAILPDEQTHAVGATEVPLSLTRAEGRQVVERWLSEARIARDVVRFALPPSKLPLGAGDIVRLDNDGVPARYRIDRVEQGDKQLIEAVRIEPETYRPIDMADDAVAVRAFTPPLPVFPLFLDLPLMTGDEVPHAPHLAVTAEPWPGTAALYASGSDTGYSLDQLISSRATIGVTETPMFAAPMGIIDHGDGLVVKLTSGALASIDDLGLLNGGNLMAIGDGSAGNWEIFQFRDAQLVGENTYLLEHRLRGQLGSDVLMPSQWPVGSYVVLLDGIPQQITLAANQRNIARHYRVGPAQRSYDDPSYVHRIEAFDGVGLRPFAPVHLKAQWQGADADLSWIRRTRISGDGWDGIEVPLGEESESYLLQIRQGGGLIREEILAAPVWSYTAAMRAADGVTGAFEVSVAQISASYGAGAKRSLVVA</sequence>
<evidence type="ECO:0000256" key="1">
    <source>
        <dbReference type="SAM" id="MobiDB-lite"/>
    </source>
</evidence>
<evidence type="ECO:0000259" key="3">
    <source>
        <dbReference type="Pfam" id="PF13550"/>
    </source>
</evidence>
<dbReference type="InterPro" id="IPR032876">
    <property type="entry name" value="J_dom"/>
</dbReference>
<keyword evidence="6" id="KW-1185">Reference proteome</keyword>
<reference evidence="5 6" key="1">
    <citation type="submission" date="2018-05" db="EMBL/GenBank/DDBJ databases">
        <title>Oceanovita maritima gen. nov., sp. nov., a marine bacterium in the family Rhodobacteraceae isolated from surface seawater of Lundu port Xiamen, China.</title>
        <authorList>
            <person name="Hetharua B.H."/>
            <person name="Min D."/>
            <person name="Liao H."/>
            <person name="Tian Y."/>
        </authorList>
    </citation>
    <scope>NUCLEOTIDE SEQUENCE [LARGE SCALE GENOMIC DNA]</scope>
    <source>
        <strain evidence="5 6">FSX-11</strain>
    </source>
</reference>